<reference evidence="3" key="2">
    <citation type="submission" date="2020-12" db="EMBL/GenBank/DDBJ databases">
        <title>New Spironucleus salmonicida genome in near-complete chromosomes.</title>
        <authorList>
            <person name="Xu F."/>
            <person name="Kurt Z."/>
            <person name="Jimenez-Gonzalez A."/>
            <person name="Astvaldsson A."/>
            <person name="Andersson J.O."/>
            <person name="Svard S.G."/>
        </authorList>
    </citation>
    <scope>NUCLEOTIDE SEQUENCE</scope>
    <source>
        <strain evidence="3">ATCC 50377</strain>
    </source>
</reference>
<dbReference type="InterPro" id="IPR036770">
    <property type="entry name" value="Ankyrin_rpt-contain_sf"/>
</dbReference>
<feature type="compositionally biased region" description="Polar residues" evidence="1">
    <location>
        <begin position="354"/>
        <end position="370"/>
    </location>
</feature>
<evidence type="ECO:0008006" key="5">
    <source>
        <dbReference type="Google" id="ProtNLM"/>
    </source>
</evidence>
<sequence>MCFSKCVSEPTTEWFDAAINNNITIIQQQMKQNQGKRELRLQTDVIFTGFTAFFYSVYHENLEVLSLLLLDEFTLPTIEPILFDEDQMIQSQVNMILPEDKQIDNENDEQAKQKDEIKLREKSKLLEKIKKLKNNEVVPEYNIREFPSNSTALDLAVHQSNWRAFDIMYESILFQPDLFSPILGYMNEHGETTLHFFVRNGSPEALYMLKRTGRILIEKEIDKEGESGLNPVVLSIRSGRVDFLEYFLSLAYDDFFFEKIKFCLRKQKRKPAVEELCTPSLMFSTTEEEAQQASFLLQGFRRRSLPPAPEWLVLEIREKIEQMNRSSYEEPIEEGPVAPWIQTQRDLNIHVDSNRNSFTRQSTSGKSQRASVAELPPMTPKLEHFISQEQTKQHNKDGLLHVYEQVALPKPKQEAPKVSVYGIQLQADDESSDAGRQEINVLEDQTPIKDNENSVEDL</sequence>
<dbReference type="Proteomes" id="UP000018208">
    <property type="component" value="Unassembled WGS sequence"/>
</dbReference>
<organism evidence="2">
    <name type="scientific">Spironucleus salmonicida</name>
    <dbReference type="NCBI Taxonomy" id="348837"/>
    <lineage>
        <taxon>Eukaryota</taxon>
        <taxon>Metamonada</taxon>
        <taxon>Diplomonadida</taxon>
        <taxon>Hexamitidae</taxon>
        <taxon>Hexamitinae</taxon>
        <taxon>Spironucleus</taxon>
    </lineage>
</organism>
<evidence type="ECO:0000313" key="4">
    <source>
        <dbReference type="Proteomes" id="UP000018208"/>
    </source>
</evidence>
<keyword evidence="4" id="KW-1185">Reference proteome</keyword>
<dbReference type="EMBL" id="AUWU02000004">
    <property type="protein sequence ID" value="KAH0573774.1"/>
    <property type="molecule type" value="Genomic_DNA"/>
</dbReference>
<gene>
    <name evidence="2" type="ORF">SS50377_11304</name>
    <name evidence="3" type="ORF">SS50377_23709</name>
</gene>
<feature type="region of interest" description="Disordered" evidence="1">
    <location>
        <begin position="353"/>
        <end position="373"/>
    </location>
</feature>
<accession>V6LYB4</accession>
<dbReference type="Gene3D" id="1.25.40.20">
    <property type="entry name" value="Ankyrin repeat-containing domain"/>
    <property type="match status" value="1"/>
</dbReference>
<dbReference type="VEuPathDB" id="GiardiaDB:SS50377_23709"/>
<evidence type="ECO:0000313" key="3">
    <source>
        <dbReference type="EMBL" id="KAH0573774.1"/>
    </source>
</evidence>
<reference evidence="2 3" key="1">
    <citation type="journal article" date="2014" name="PLoS Genet.">
        <title>The Genome of Spironucleus salmonicida Highlights a Fish Pathogen Adapted to Fluctuating Environments.</title>
        <authorList>
            <person name="Xu F."/>
            <person name="Jerlstrom-Hultqvist J."/>
            <person name="Einarsson E."/>
            <person name="Astvaldsson A."/>
            <person name="Svard S.G."/>
            <person name="Andersson J.O."/>
        </authorList>
    </citation>
    <scope>NUCLEOTIDE SEQUENCE</scope>
    <source>
        <strain evidence="3">ATCC 50377</strain>
    </source>
</reference>
<protein>
    <recommendedName>
        <fullName evidence="5">Ankyrin repeat-containing protein</fullName>
    </recommendedName>
</protein>
<dbReference type="AlphaFoldDB" id="V6LYB4"/>
<proteinExistence type="predicted"/>
<dbReference type="SUPFAM" id="SSF48403">
    <property type="entry name" value="Ankyrin repeat"/>
    <property type="match status" value="1"/>
</dbReference>
<evidence type="ECO:0000256" key="1">
    <source>
        <dbReference type="SAM" id="MobiDB-lite"/>
    </source>
</evidence>
<name>V6LYB4_9EUKA</name>
<evidence type="ECO:0000313" key="2">
    <source>
        <dbReference type="EMBL" id="EST48691.1"/>
    </source>
</evidence>
<dbReference type="EMBL" id="KI545981">
    <property type="protein sequence ID" value="EST48691.1"/>
    <property type="molecule type" value="Genomic_DNA"/>
</dbReference>